<accession>A0A8H5HN48</accession>
<protein>
    <submittedName>
        <fullName evidence="2">Uncharacterized protein</fullName>
    </submittedName>
</protein>
<proteinExistence type="predicted"/>
<evidence type="ECO:0000313" key="2">
    <source>
        <dbReference type="EMBL" id="KAF5386444.1"/>
    </source>
</evidence>
<reference evidence="2 3" key="1">
    <citation type="journal article" date="2020" name="ISME J.">
        <title>Uncovering the hidden diversity of litter-decomposition mechanisms in mushroom-forming fungi.</title>
        <authorList>
            <person name="Floudas D."/>
            <person name="Bentzer J."/>
            <person name="Ahren D."/>
            <person name="Johansson T."/>
            <person name="Persson P."/>
            <person name="Tunlid A."/>
        </authorList>
    </citation>
    <scope>NUCLEOTIDE SEQUENCE [LARGE SCALE GENOMIC DNA]</scope>
    <source>
        <strain evidence="2 3">CBS 406.79</strain>
    </source>
</reference>
<feature type="region of interest" description="Disordered" evidence="1">
    <location>
        <begin position="215"/>
        <end position="234"/>
    </location>
</feature>
<name>A0A8H5HN48_9AGAR</name>
<evidence type="ECO:0000256" key="1">
    <source>
        <dbReference type="SAM" id="MobiDB-lite"/>
    </source>
</evidence>
<feature type="compositionally biased region" description="Low complexity" evidence="1">
    <location>
        <begin position="215"/>
        <end position="227"/>
    </location>
</feature>
<gene>
    <name evidence="2" type="ORF">D9757_005846</name>
</gene>
<feature type="compositionally biased region" description="Basic residues" evidence="1">
    <location>
        <begin position="119"/>
        <end position="136"/>
    </location>
</feature>
<feature type="compositionally biased region" description="Low complexity" evidence="1">
    <location>
        <begin position="36"/>
        <end position="48"/>
    </location>
</feature>
<evidence type="ECO:0000313" key="3">
    <source>
        <dbReference type="Proteomes" id="UP000518752"/>
    </source>
</evidence>
<comment type="caution">
    <text evidence="2">The sequence shown here is derived from an EMBL/GenBank/DDBJ whole genome shotgun (WGS) entry which is preliminary data.</text>
</comment>
<dbReference type="Proteomes" id="UP000518752">
    <property type="component" value="Unassembled WGS sequence"/>
</dbReference>
<feature type="compositionally biased region" description="Basic and acidic residues" evidence="1">
    <location>
        <begin position="91"/>
        <end position="104"/>
    </location>
</feature>
<sequence length="281" mass="30713">MSSSSVSFRSFTVFVDTPTAEGSQQKPKLTPKPLVRSFSESSILSRSFPVPTDKENMNPLTGERVGSASLGKKRKGSISVLAVKTLPSETRTLREKGQEAQPETKKRKSSVSSASGSKPKTKKVSSSKKTGKRPSRKASLLPKLDEENESDREQYKIAQAEIDSKCYDLTVKPLADVSEAYECSGESPVVQNDVFALVKEPSAEPEIRDYFSSTSSLSSFNTSRTLRGTSATVPKTFSTPERRQIYSAFTFTSPSPTSKRLAIMRSTSLPPLEFVETAKTS</sequence>
<keyword evidence="3" id="KW-1185">Reference proteome</keyword>
<dbReference type="EMBL" id="JAACJN010000035">
    <property type="protein sequence ID" value="KAF5386444.1"/>
    <property type="molecule type" value="Genomic_DNA"/>
</dbReference>
<organism evidence="2 3">
    <name type="scientific">Collybiopsis confluens</name>
    <dbReference type="NCBI Taxonomy" id="2823264"/>
    <lineage>
        <taxon>Eukaryota</taxon>
        <taxon>Fungi</taxon>
        <taxon>Dikarya</taxon>
        <taxon>Basidiomycota</taxon>
        <taxon>Agaricomycotina</taxon>
        <taxon>Agaricomycetes</taxon>
        <taxon>Agaricomycetidae</taxon>
        <taxon>Agaricales</taxon>
        <taxon>Marasmiineae</taxon>
        <taxon>Omphalotaceae</taxon>
        <taxon>Collybiopsis</taxon>
    </lineage>
</organism>
<dbReference type="AlphaFoldDB" id="A0A8H5HN48"/>
<dbReference type="OrthoDB" id="3265369at2759"/>
<feature type="region of interest" description="Disordered" evidence="1">
    <location>
        <begin position="16"/>
        <end position="152"/>
    </location>
</feature>